<keyword evidence="3" id="KW-1185">Reference proteome</keyword>
<comment type="caution">
    <text evidence="2">The sequence shown here is derived from an EMBL/GenBank/DDBJ whole genome shotgun (WGS) entry which is preliminary data.</text>
</comment>
<dbReference type="AlphaFoldDB" id="A0A132BZC8"/>
<evidence type="ECO:0000313" key="3">
    <source>
        <dbReference type="Proteomes" id="UP000068382"/>
    </source>
</evidence>
<evidence type="ECO:0000313" key="2">
    <source>
        <dbReference type="EMBL" id="KUP93402.1"/>
    </source>
</evidence>
<keyword evidence="1" id="KW-0812">Transmembrane</keyword>
<gene>
    <name evidence="2" type="ORF">TRIHO_17430</name>
</gene>
<accession>A0A132BZC8</accession>
<reference evidence="2 3" key="1">
    <citation type="submission" date="2015-12" db="EMBL/GenBank/DDBJ databases">
        <title>Genome sequence of the marine Rhodobacteraceae strain O3.65, Candidatus Tritonibacter horizontis.</title>
        <authorList>
            <person name="Poehlein A."/>
            <person name="Giebel H.A."/>
            <person name="Voget S."/>
            <person name="Brinkhoff T."/>
        </authorList>
    </citation>
    <scope>NUCLEOTIDE SEQUENCE [LARGE SCALE GENOMIC DNA]</scope>
    <source>
        <strain evidence="2 3">O3.65</strain>
    </source>
</reference>
<proteinExistence type="predicted"/>
<sequence>MTTAEGGRQSRRFARFMFVLIASLLVAYGAYKAWHIRLALAAYQDQPLQDVAGAAR</sequence>
<dbReference type="EMBL" id="LPUY01000053">
    <property type="protein sequence ID" value="KUP93402.1"/>
    <property type="molecule type" value="Genomic_DNA"/>
</dbReference>
<dbReference type="RefSeq" id="WP_165595899.1">
    <property type="nucleotide sequence ID" value="NZ_LPUY01000053.1"/>
</dbReference>
<protein>
    <submittedName>
        <fullName evidence="2">Uncharacterized protein</fullName>
    </submittedName>
</protein>
<keyword evidence="1" id="KW-0472">Membrane</keyword>
<name>A0A132BZC8_9RHOB</name>
<feature type="transmembrane region" description="Helical" evidence="1">
    <location>
        <begin position="12"/>
        <end position="31"/>
    </location>
</feature>
<dbReference type="Proteomes" id="UP000068382">
    <property type="component" value="Unassembled WGS sequence"/>
</dbReference>
<keyword evidence="1" id="KW-1133">Transmembrane helix</keyword>
<evidence type="ECO:0000256" key="1">
    <source>
        <dbReference type="SAM" id="Phobius"/>
    </source>
</evidence>
<organism evidence="2 3">
    <name type="scientific">Tritonibacter horizontis</name>
    <dbReference type="NCBI Taxonomy" id="1768241"/>
    <lineage>
        <taxon>Bacteria</taxon>
        <taxon>Pseudomonadati</taxon>
        <taxon>Pseudomonadota</taxon>
        <taxon>Alphaproteobacteria</taxon>
        <taxon>Rhodobacterales</taxon>
        <taxon>Paracoccaceae</taxon>
        <taxon>Tritonibacter</taxon>
    </lineage>
</organism>